<feature type="compositionally biased region" description="Acidic residues" evidence="1">
    <location>
        <begin position="217"/>
        <end position="231"/>
    </location>
</feature>
<dbReference type="KEGG" id="chig:CH63R_06727"/>
<dbReference type="OrthoDB" id="4837331at2759"/>
<proteinExistence type="predicted"/>
<dbReference type="VEuPathDB" id="FungiDB:CH63R_06727"/>
<comment type="caution">
    <text evidence="2">The sequence shown here is derived from an EMBL/GenBank/DDBJ whole genome shotgun (WGS) entry which is preliminary data.</text>
</comment>
<dbReference type="AlphaFoldDB" id="A0A1B7YGA0"/>
<keyword evidence="3" id="KW-1185">Reference proteome</keyword>
<protein>
    <submittedName>
        <fullName evidence="2">Uncharacterized protein</fullName>
    </submittedName>
</protein>
<evidence type="ECO:0000313" key="3">
    <source>
        <dbReference type="Proteomes" id="UP000092177"/>
    </source>
</evidence>
<name>A0A1B7YGA0_COLHI</name>
<organism evidence="2 3">
    <name type="scientific">Colletotrichum higginsianum (strain IMI 349063)</name>
    <name type="common">Crucifer anthracnose fungus</name>
    <dbReference type="NCBI Taxonomy" id="759273"/>
    <lineage>
        <taxon>Eukaryota</taxon>
        <taxon>Fungi</taxon>
        <taxon>Dikarya</taxon>
        <taxon>Ascomycota</taxon>
        <taxon>Pezizomycotina</taxon>
        <taxon>Sordariomycetes</taxon>
        <taxon>Hypocreomycetidae</taxon>
        <taxon>Glomerellales</taxon>
        <taxon>Glomerellaceae</taxon>
        <taxon>Colletotrichum</taxon>
        <taxon>Colletotrichum destructivum species complex</taxon>
    </lineage>
</organism>
<evidence type="ECO:0000313" key="2">
    <source>
        <dbReference type="EMBL" id="OBR11035.1"/>
    </source>
</evidence>
<dbReference type="GeneID" id="28865809"/>
<dbReference type="Proteomes" id="UP000092177">
    <property type="component" value="Chromosome 4"/>
</dbReference>
<gene>
    <name evidence="2" type="ORF">CH63R_06727</name>
</gene>
<dbReference type="EMBL" id="LTAN01000004">
    <property type="protein sequence ID" value="OBR11035.1"/>
    <property type="molecule type" value="Genomic_DNA"/>
</dbReference>
<sequence length="257" mass="29024">MASVSVPFKFESLGTYIARICPNSTVTAQNVWDPEGVLDAPVDDLTCIGIDTRTGEPCTRRLVAAGGKIALDTFLRTLKGLAPDRPHKIENLMKFVITSRLCRDHKDSSQYRRVLAGWDERRISALTKMGRGDSEATRYMAVRLVAYRIEHRHPDPFLGLFEGPQHAGQREAVQRCLGGHGDLGLEDVRSVYRWLQNHPPTNQMERLQYTEESETKGEEDEDGDSDSETEALDQSFVKLSIDPCDMYDWDMMEDDDG</sequence>
<reference evidence="3" key="1">
    <citation type="journal article" date="2017" name="BMC Genomics">
        <title>Gapless genome assembly of Colletotrichum higginsianum reveals chromosome structure and association of transposable elements with secondary metabolite gene clusters.</title>
        <authorList>
            <person name="Dallery J.-F."/>
            <person name="Lapalu N."/>
            <person name="Zampounis A."/>
            <person name="Pigne S."/>
            <person name="Luyten I."/>
            <person name="Amselem J."/>
            <person name="Wittenberg A.H.J."/>
            <person name="Zhou S."/>
            <person name="de Queiroz M.V."/>
            <person name="Robin G.P."/>
            <person name="Auger A."/>
            <person name="Hainaut M."/>
            <person name="Henrissat B."/>
            <person name="Kim K.-T."/>
            <person name="Lee Y.-H."/>
            <person name="Lespinet O."/>
            <person name="Schwartz D.C."/>
            <person name="Thon M.R."/>
            <person name="O'Connell R.J."/>
        </authorList>
    </citation>
    <scope>NUCLEOTIDE SEQUENCE [LARGE SCALE GENOMIC DNA]</scope>
    <source>
        <strain evidence="3">IMI 349063</strain>
    </source>
</reference>
<feature type="region of interest" description="Disordered" evidence="1">
    <location>
        <begin position="202"/>
        <end position="237"/>
    </location>
</feature>
<accession>A0A1B7YGA0</accession>
<dbReference type="RefSeq" id="XP_018159552.1">
    <property type="nucleotide sequence ID" value="XM_018301702.1"/>
</dbReference>
<evidence type="ECO:0000256" key="1">
    <source>
        <dbReference type="SAM" id="MobiDB-lite"/>
    </source>
</evidence>